<protein>
    <submittedName>
        <fullName evidence="2">Uncharacterized protein</fullName>
    </submittedName>
</protein>
<organism evidence="2 3">
    <name type="scientific">Penicillium canariense</name>
    <dbReference type="NCBI Taxonomy" id="189055"/>
    <lineage>
        <taxon>Eukaryota</taxon>
        <taxon>Fungi</taxon>
        <taxon>Dikarya</taxon>
        <taxon>Ascomycota</taxon>
        <taxon>Pezizomycotina</taxon>
        <taxon>Eurotiomycetes</taxon>
        <taxon>Eurotiomycetidae</taxon>
        <taxon>Eurotiales</taxon>
        <taxon>Aspergillaceae</taxon>
        <taxon>Penicillium</taxon>
    </lineage>
</organism>
<accession>A0A9W9LSY8</accession>
<keyword evidence="3" id="KW-1185">Reference proteome</keyword>
<reference evidence="2" key="2">
    <citation type="journal article" date="2023" name="IMA Fungus">
        <title>Comparative genomic study of the Penicillium genus elucidates a diverse pangenome and 15 lateral gene transfer events.</title>
        <authorList>
            <person name="Petersen C."/>
            <person name="Sorensen T."/>
            <person name="Nielsen M.R."/>
            <person name="Sondergaard T.E."/>
            <person name="Sorensen J.L."/>
            <person name="Fitzpatrick D.A."/>
            <person name="Frisvad J.C."/>
            <person name="Nielsen K.L."/>
        </authorList>
    </citation>
    <scope>NUCLEOTIDE SEQUENCE</scope>
    <source>
        <strain evidence="2">IBT 26290</strain>
    </source>
</reference>
<dbReference type="GeneID" id="81422609"/>
<comment type="caution">
    <text evidence="2">The sequence shown here is derived from an EMBL/GenBank/DDBJ whole genome shotgun (WGS) entry which is preliminary data.</text>
</comment>
<dbReference type="OrthoDB" id="5135119at2759"/>
<sequence length="219" mass="24684">FGDSMHLKIEGYTWLVYSHGDELVGCASFGHGPFIRIHHTQFRPRCRRPATCVGHKQHQECHCALLVQENRSFDTLVGGLTYNPDIHGLVNKQYCNPANVSHFRSKLRKSGRGEHRQNLASDDRPTIQSREAPCKSSATITLFTMSGFITEQIYMYSLQASTMEAAEVINYENATTSEPQAPCPMRFFINGPPSLERAKPISFLWPISIPMPRLESSLS</sequence>
<evidence type="ECO:0000313" key="3">
    <source>
        <dbReference type="Proteomes" id="UP001149163"/>
    </source>
</evidence>
<dbReference type="RefSeq" id="XP_056547039.1">
    <property type="nucleotide sequence ID" value="XM_056683433.1"/>
</dbReference>
<dbReference type="EMBL" id="JAPQKN010000001">
    <property type="protein sequence ID" value="KAJ5175431.1"/>
    <property type="molecule type" value="Genomic_DNA"/>
</dbReference>
<gene>
    <name evidence="2" type="ORF">N7482_001308</name>
</gene>
<evidence type="ECO:0000256" key="1">
    <source>
        <dbReference type="SAM" id="MobiDB-lite"/>
    </source>
</evidence>
<feature type="non-terminal residue" evidence="2">
    <location>
        <position position="219"/>
    </location>
</feature>
<dbReference type="Proteomes" id="UP001149163">
    <property type="component" value="Unassembled WGS sequence"/>
</dbReference>
<name>A0A9W9LSY8_9EURO</name>
<evidence type="ECO:0000313" key="2">
    <source>
        <dbReference type="EMBL" id="KAJ5175431.1"/>
    </source>
</evidence>
<dbReference type="AlphaFoldDB" id="A0A9W9LSY8"/>
<feature type="region of interest" description="Disordered" evidence="1">
    <location>
        <begin position="108"/>
        <end position="131"/>
    </location>
</feature>
<reference evidence="2" key="1">
    <citation type="submission" date="2022-11" db="EMBL/GenBank/DDBJ databases">
        <authorList>
            <person name="Petersen C."/>
        </authorList>
    </citation>
    <scope>NUCLEOTIDE SEQUENCE</scope>
    <source>
        <strain evidence="2">IBT 26290</strain>
    </source>
</reference>
<proteinExistence type="predicted"/>
<feature type="compositionally biased region" description="Basic and acidic residues" evidence="1">
    <location>
        <begin position="111"/>
        <end position="125"/>
    </location>
</feature>